<protein>
    <submittedName>
        <fullName evidence="6">5'-nucleotidase/UDP-sugar diphosphatase</fullName>
        <ecNumber evidence="6">3.1.3.5</ecNumber>
        <ecNumber evidence="6">3.6.1.45</ecNumber>
    </submittedName>
</protein>
<dbReference type="EC" id="3.6.1.45" evidence="6"/>
<dbReference type="InterPro" id="IPR006179">
    <property type="entry name" value="5_nucleotidase/apyrase"/>
</dbReference>
<feature type="chain" id="PRO_5033105840" evidence="3">
    <location>
        <begin position="23"/>
        <end position="517"/>
    </location>
</feature>
<dbReference type="PANTHER" id="PTHR11575:SF24">
    <property type="entry name" value="5'-NUCLEOTIDASE"/>
    <property type="match status" value="1"/>
</dbReference>
<evidence type="ECO:0000256" key="2">
    <source>
        <dbReference type="ARBA" id="ARBA00022729"/>
    </source>
</evidence>
<dbReference type="GO" id="GO:0009166">
    <property type="term" value="P:nucleotide catabolic process"/>
    <property type="evidence" value="ECO:0007669"/>
    <property type="project" value="InterPro"/>
</dbReference>
<dbReference type="PANTHER" id="PTHR11575">
    <property type="entry name" value="5'-NUCLEOTIDASE-RELATED"/>
    <property type="match status" value="1"/>
</dbReference>
<comment type="caution">
    <text evidence="6">The sequence shown here is derived from an EMBL/GenBank/DDBJ whole genome shotgun (WGS) entry which is preliminary data.</text>
</comment>
<dbReference type="Proteomes" id="UP000587760">
    <property type="component" value="Unassembled WGS sequence"/>
</dbReference>
<comment type="similarity">
    <text evidence="1 3">Belongs to the 5'-nucleotidase family.</text>
</comment>
<gene>
    <name evidence="6" type="ORF">HNR50_000266</name>
</gene>
<evidence type="ECO:0000313" key="7">
    <source>
        <dbReference type="Proteomes" id="UP000587760"/>
    </source>
</evidence>
<dbReference type="Pfam" id="PF02872">
    <property type="entry name" value="5_nucleotid_C"/>
    <property type="match status" value="1"/>
</dbReference>
<dbReference type="GO" id="GO:0008253">
    <property type="term" value="F:5'-nucleotidase activity"/>
    <property type="evidence" value="ECO:0007669"/>
    <property type="project" value="UniProtKB-EC"/>
</dbReference>
<dbReference type="GO" id="GO:0030288">
    <property type="term" value="C:outer membrane-bounded periplasmic space"/>
    <property type="evidence" value="ECO:0007669"/>
    <property type="project" value="TreeGrafter"/>
</dbReference>
<dbReference type="EMBL" id="JACHGJ010000001">
    <property type="protein sequence ID" value="MBB6478633.1"/>
    <property type="molecule type" value="Genomic_DNA"/>
</dbReference>
<sequence>MNIKKFFTVFIIAAVMMAVGCASGPIAPKDEEQHLVILNTNDHHGHPVAFYDYPADGMGGLPARATFVDEVRASNPNVLVVDAGDFNTGRPESNFFKAEADIIGYNMIGYDLLTMGNHEFDNDFATMQEQIAKSEFPWLCANVVNEDGSYIENVQPYIIKEYPTFKVAVLGLMTKETEQTGNPANVGGYKFLDGVEVAKELVPKLQKKADIVIAVVHMGIYDETEGSMRLAKEVPGIAMIVDGHTHTKTEEPVWVKNDVTGKDVAVVSSKHWGLFVGKTDLSFMNGEVTGLDFVLQPINSETYEGRADIQAAMDSYVNKVDAVLSEVIGTATDVFPNDNTRKMETALGDIVTDSQKWFIENQGMECDFAFQNGGGIRATLADGEIQKQTVYEVLPFDNSIALIELKGSDVIALFDKAATNIGAGAMAQVSKEVKFVIDSASQTVAELKINGAPVDPGKVYKVALNSYLAAGGDGYGMLKNAVSYYDTSLMQRDAFIDYVIHLGGTISPMTDGRITIK</sequence>
<dbReference type="PRINTS" id="PR01607">
    <property type="entry name" value="APYRASEFAMLY"/>
</dbReference>
<keyword evidence="2 3" id="KW-0732">Signal</keyword>
<feature type="signal peptide" evidence="3">
    <location>
        <begin position="1"/>
        <end position="22"/>
    </location>
</feature>
<dbReference type="Pfam" id="PF00149">
    <property type="entry name" value="Metallophos"/>
    <property type="match status" value="1"/>
</dbReference>
<dbReference type="InterPro" id="IPR036907">
    <property type="entry name" value="5'-Nucleotdase_C_sf"/>
</dbReference>
<dbReference type="GO" id="GO:0008768">
    <property type="term" value="F:UDP-sugar diphosphatase activity"/>
    <property type="evidence" value="ECO:0007669"/>
    <property type="project" value="UniProtKB-EC"/>
</dbReference>
<dbReference type="PROSITE" id="PS00786">
    <property type="entry name" value="5_NUCLEOTIDASE_2"/>
    <property type="match status" value="1"/>
</dbReference>
<keyword evidence="3" id="KW-0547">Nucleotide-binding</keyword>
<dbReference type="CDD" id="cd00845">
    <property type="entry name" value="MPP_UshA_N_like"/>
    <property type="match status" value="1"/>
</dbReference>
<evidence type="ECO:0000256" key="1">
    <source>
        <dbReference type="ARBA" id="ARBA00006654"/>
    </source>
</evidence>
<dbReference type="AlphaFoldDB" id="A0A841R4A1"/>
<dbReference type="EC" id="3.1.3.5" evidence="6"/>
<evidence type="ECO:0000313" key="6">
    <source>
        <dbReference type="EMBL" id="MBB6478633.1"/>
    </source>
</evidence>
<dbReference type="GO" id="GO:0000166">
    <property type="term" value="F:nucleotide binding"/>
    <property type="evidence" value="ECO:0007669"/>
    <property type="project" value="UniProtKB-KW"/>
</dbReference>
<dbReference type="InterPro" id="IPR029052">
    <property type="entry name" value="Metallo-depent_PP-like"/>
</dbReference>
<dbReference type="GO" id="GO:0046872">
    <property type="term" value="F:metal ion binding"/>
    <property type="evidence" value="ECO:0007669"/>
    <property type="project" value="InterPro"/>
</dbReference>
<keyword evidence="7" id="KW-1185">Reference proteome</keyword>
<dbReference type="InterPro" id="IPR006146">
    <property type="entry name" value="5'-Nucleotdase_CS"/>
</dbReference>
<evidence type="ECO:0000256" key="3">
    <source>
        <dbReference type="RuleBase" id="RU362119"/>
    </source>
</evidence>
<dbReference type="Gene3D" id="3.60.21.10">
    <property type="match status" value="1"/>
</dbReference>
<keyword evidence="3 6" id="KW-0378">Hydrolase</keyword>
<dbReference type="SUPFAM" id="SSF55816">
    <property type="entry name" value="5'-nucleotidase (syn. UDP-sugar hydrolase), C-terminal domain"/>
    <property type="match status" value="1"/>
</dbReference>
<reference evidence="6 7" key="1">
    <citation type="submission" date="2020-08" db="EMBL/GenBank/DDBJ databases">
        <title>Genomic Encyclopedia of Type Strains, Phase IV (KMG-IV): sequencing the most valuable type-strain genomes for metagenomic binning, comparative biology and taxonomic classification.</title>
        <authorList>
            <person name="Goeker M."/>
        </authorList>
    </citation>
    <scope>NUCLEOTIDE SEQUENCE [LARGE SCALE GENOMIC DNA]</scope>
    <source>
        <strain evidence="6 7">DSM 2461</strain>
    </source>
</reference>
<accession>A0A841R4A1</accession>
<dbReference type="InterPro" id="IPR004843">
    <property type="entry name" value="Calcineurin-like_PHP"/>
</dbReference>
<dbReference type="PROSITE" id="PS51257">
    <property type="entry name" value="PROKAR_LIPOPROTEIN"/>
    <property type="match status" value="1"/>
</dbReference>
<feature type="domain" description="Calcineurin-like phosphoesterase" evidence="4">
    <location>
        <begin position="37"/>
        <end position="247"/>
    </location>
</feature>
<feature type="domain" description="5'-Nucleotidase C-terminal" evidence="5">
    <location>
        <begin position="327"/>
        <end position="479"/>
    </location>
</feature>
<evidence type="ECO:0000259" key="5">
    <source>
        <dbReference type="Pfam" id="PF02872"/>
    </source>
</evidence>
<dbReference type="RefSeq" id="WP_184742658.1">
    <property type="nucleotide sequence ID" value="NZ_JACHGJ010000001.1"/>
</dbReference>
<name>A0A841R4A1_9SPIO</name>
<evidence type="ECO:0000259" key="4">
    <source>
        <dbReference type="Pfam" id="PF00149"/>
    </source>
</evidence>
<organism evidence="6 7">
    <name type="scientific">Spirochaeta isovalerica</name>
    <dbReference type="NCBI Taxonomy" id="150"/>
    <lineage>
        <taxon>Bacteria</taxon>
        <taxon>Pseudomonadati</taxon>
        <taxon>Spirochaetota</taxon>
        <taxon>Spirochaetia</taxon>
        <taxon>Spirochaetales</taxon>
        <taxon>Spirochaetaceae</taxon>
        <taxon>Spirochaeta</taxon>
    </lineage>
</organism>
<dbReference type="Gene3D" id="3.90.780.10">
    <property type="entry name" value="5'-Nucleotidase, C-terminal domain"/>
    <property type="match status" value="1"/>
</dbReference>
<proteinExistence type="inferred from homology"/>
<dbReference type="InterPro" id="IPR008334">
    <property type="entry name" value="5'-Nucleotdase_C"/>
</dbReference>
<dbReference type="SUPFAM" id="SSF56300">
    <property type="entry name" value="Metallo-dependent phosphatases"/>
    <property type="match status" value="1"/>
</dbReference>